<proteinExistence type="predicted"/>
<dbReference type="EMBL" id="SLXD01000016">
    <property type="protein sequence ID" value="TCO98741.1"/>
    <property type="molecule type" value="Genomic_DNA"/>
</dbReference>
<dbReference type="OrthoDB" id="1262040at2"/>
<organism evidence="1 2">
    <name type="scientific">Rubrivivax gelatinosus</name>
    <name type="common">Rhodocyclus gelatinosus</name>
    <name type="synonym">Rhodopseudomonas gelatinosa</name>
    <dbReference type="NCBI Taxonomy" id="28068"/>
    <lineage>
        <taxon>Bacteria</taxon>
        <taxon>Pseudomonadati</taxon>
        <taxon>Pseudomonadota</taxon>
        <taxon>Betaproteobacteria</taxon>
        <taxon>Burkholderiales</taxon>
        <taxon>Sphaerotilaceae</taxon>
        <taxon>Rubrivivax</taxon>
    </lineage>
</organism>
<evidence type="ECO:0000313" key="1">
    <source>
        <dbReference type="EMBL" id="TCO98741.1"/>
    </source>
</evidence>
<name>A0A4R2LX68_RUBGE</name>
<sequence length="129" mass="14607">MKSFKGAAIHLNGKKTAIRASELAGWLKLQPFCGLPAKAAVITGSDWQERIKDRTGIVYFEDYWARQGETATPTGDHIDLWDGSGLTYSVVNRVRRMGVQQLRWLPWPLDGLNFSDLAASRQILFWEIK</sequence>
<protein>
    <submittedName>
        <fullName evidence="1">Type VI secretion system (T6SS) effector Tae4 (Amidase)</fullName>
    </submittedName>
</protein>
<gene>
    <name evidence="1" type="ORF">EV684_1161</name>
</gene>
<reference evidence="1 2" key="1">
    <citation type="submission" date="2019-03" db="EMBL/GenBank/DDBJ databases">
        <title>Genomic Encyclopedia of Type Strains, Phase IV (KMG-IV): sequencing the most valuable type-strain genomes for metagenomic binning, comparative biology and taxonomic classification.</title>
        <authorList>
            <person name="Goeker M."/>
        </authorList>
    </citation>
    <scope>NUCLEOTIDE SEQUENCE [LARGE SCALE GENOMIC DNA]</scope>
    <source>
        <strain evidence="1 2">DSM 1709</strain>
    </source>
</reference>
<dbReference type="InterPro" id="IPR025562">
    <property type="entry name" value="Tae4"/>
</dbReference>
<dbReference type="Pfam" id="PF14113">
    <property type="entry name" value="Tae4"/>
    <property type="match status" value="1"/>
</dbReference>
<comment type="caution">
    <text evidence="1">The sequence shown here is derived from an EMBL/GenBank/DDBJ whole genome shotgun (WGS) entry which is preliminary data.</text>
</comment>
<dbReference type="AlphaFoldDB" id="A0A4R2LX68"/>
<evidence type="ECO:0000313" key="2">
    <source>
        <dbReference type="Proteomes" id="UP000295106"/>
    </source>
</evidence>
<dbReference type="Proteomes" id="UP000295106">
    <property type="component" value="Unassembled WGS sequence"/>
</dbReference>
<dbReference type="Gene3D" id="3.90.1720.80">
    <property type="match status" value="1"/>
</dbReference>
<accession>A0A4R2LX68</accession>